<dbReference type="EMBL" id="CP038908">
    <property type="protein sequence ID" value="QGO04685.1"/>
    <property type="molecule type" value="Genomic_DNA"/>
</dbReference>
<reference evidence="2 4" key="1">
    <citation type="submission" date="2019-04" db="EMBL/GenBank/DDBJ databases">
        <title>Complete genome sequencing of Piscirickettsia salmonis strain Psal-009.</title>
        <authorList>
            <person name="Schober I."/>
            <person name="Bunk B."/>
            <person name="Sproer C."/>
            <person name="Carril G.P."/>
            <person name="Riedel T."/>
            <person name="Flores-Herrera P.A."/>
            <person name="Nourdin-Galindo G."/>
            <person name="Marshall S.H."/>
            <person name="Overmann J."/>
        </authorList>
    </citation>
    <scope>NUCLEOTIDE SEQUENCE [LARGE SCALE GENOMIC DNA]</scope>
    <source>
        <strain evidence="2 4">Psal-009</strain>
        <plasmid evidence="3 4">unnamed1</plasmid>
    </source>
</reference>
<dbReference type="GeneID" id="66742538"/>
<evidence type="ECO:0000313" key="4">
    <source>
        <dbReference type="Proteomes" id="UP000422232"/>
    </source>
</evidence>
<dbReference type="Proteomes" id="UP000422232">
    <property type="component" value="Plasmid unnamed1"/>
</dbReference>
<feature type="compositionally biased region" description="Polar residues" evidence="1">
    <location>
        <begin position="232"/>
        <end position="244"/>
    </location>
</feature>
<protein>
    <submittedName>
        <fullName evidence="2">Uncharacterized protein</fullName>
    </submittedName>
</protein>
<dbReference type="EMBL" id="CP038909">
    <property type="protein sequence ID" value="QGO07694.1"/>
    <property type="molecule type" value="Genomic_DNA"/>
</dbReference>
<evidence type="ECO:0000256" key="1">
    <source>
        <dbReference type="SAM" id="MobiDB-lite"/>
    </source>
</evidence>
<sequence>MPSIQMKAKIDINLQHDQLSQSPVGSCRTYKICQGILNKYAIDKDHLKKPEIILMAYIQNNPDVQLAEAFDIAESIACMKMDKLNSLLSMYSAGNLMTAEIIQQFSSELDKKAAMNALRRQTYNPFEAHGFSLITCENKSKFLGELSQKVKSMGLQTLEDLREDLLEGQTNPKSPYRELWREKGLFKYKSDKPENHNSTTSTREALKMLDQEIQRKTPPLPFKNESIRASGPDQSTSHASNVSP</sequence>
<organism evidence="2 4">
    <name type="scientific">Piscirickettsia salmonis</name>
    <dbReference type="NCBI Taxonomy" id="1238"/>
    <lineage>
        <taxon>Bacteria</taxon>
        <taxon>Pseudomonadati</taxon>
        <taxon>Pseudomonadota</taxon>
        <taxon>Gammaproteobacteria</taxon>
        <taxon>Thiotrichales</taxon>
        <taxon>Piscirickettsiaceae</taxon>
        <taxon>Piscirickettsia</taxon>
    </lineage>
</organism>
<accession>A0A9Q6LJ60</accession>
<feature type="compositionally biased region" description="Basic and acidic residues" evidence="1">
    <location>
        <begin position="204"/>
        <end position="215"/>
    </location>
</feature>
<feature type="region of interest" description="Disordered" evidence="1">
    <location>
        <begin position="189"/>
        <end position="244"/>
    </location>
</feature>
<proteinExistence type="predicted"/>
<name>A0A9Q6LJ60_PISSA</name>
<dbReference type="Proteomes" id="UP000422232">
    <property type="component" value="Chromosome"/>
</dbReference>
<evidence type="ECO:0000313" key="2">
    <source>
        <dbReference type="EMBL" id="QGO04685.1"/>
    </source>
</evidence>
<keyword evidence="3" id="KW-0614">Plasmid</keyword>
<dbReference type="RefSeq" id="WP_032126360.1">
    <property type="nucleotide sequence ID" value="NZ_CP013761.1"/>
</dbReference>
<evidence type="ECO:0000313" key="3">
    <source>
        <dbReference type="EMBL" id="QGO07694.1"/>
    </source>
</evidence>
<dbReference type="AlphaFoldDB" id="A0A9Q6LJ60"/>
<geneLocation type="plasmid" evidence="3 4">
    <name>unnamed1</name>
</geneLocation>
<keyword evidence="4" id="KW-1185">Reference proteome</keyword>
<gene>
    <name evidence="2" type="ORF">Psal009_00557</name>
    <name evidence="3" type="ORF">Psal009_03653</name>
</gene>